<dbReference type="InterPro" id="IPR028010">
    <property type="entry name" value="GSAP_C_dom"/>
</dbReference>
<dbReference type="AlphaFoldDB" id="A0A7R9B8L4"/>
<dbReference type="InterPro" id="IPR026172">
    <property type="entry name" value="GSAP_fam"/>
</dbReference>
<dbReference type="Pfam" id="PF14959">
    <property type="entry name" value="GSAP-16"/>
    <property type="match status" value="1"/>
</dbReference>
<name>A0A7R9B8L4_TIMSH</name>
<evidence type="ECO:0000259" key="1">
    <source>
        <dbReference type="Pfam" id="PF14959"/>
    </source>
</evidence>
<organism evidence="2">
    <name type="scientific">Timema shepardi</name>
    <name type="common">Walking stick</name>
    <dbReference type="NCBI Taxonomy" id="629360"/>
    <lineage>
        <taxon>Eukaryota</taxon>
        <taxon>Metazoa</taxon>
        <taxon>Ecdysozoa</taxon>
        <taxon>Arthropoda</taxon>
        <taxon>Hexapoda</taxon>
        <taxon>Insecta</taxon>
        <taxon>Pterygota</taxon>
        <taxon>Neoptera</taxon>
        <taxon>Polyneoptera</taxon>
        <taxon>Phasmatodea</taxon>
        <taxon>Timematodea</taxon>
        <taxon>Timematoidea</taxon>
        <taxon>Timematidae</taxon>
        <taxon>Timema</taxon>
    </lineage>
</organism>
<sequence>MTRDQLDEGRRYVLFVLLERFYLAVNSLAFPLPQGFTSFFTFLGYRTLAFPTFLQYTQRNTFELQVDVMKAIMAALKPTVVADMDDTTEGVQRKLRLLLLLPRSRAKRLLNQWAHPVSFMLRAREHALNILSGVEGAQARGHPPQSVRTAQLGSRALLSRRCPVIELVQSRVRPRLPKWGELPTQLRLQVAEVVLPLECRDRVGPQSREPPVLWVAVCSNDNGVTVSFPISIVQSVLFGVFTMSSLDDDDEEEEENVGEHGQLLVASWMAALLWRKSSTSCEELRLNECKHVVALPGWSLEKSPCPPPDILGVPPVIRLKDYT</sequence>
<dbReference type="GO" id="GO:0005802">
    <property type="term" value="C:trans-Golgi network"/>
    <property type="evidence" value="ECO:0007669"/>
    <property type="project" value="TreeGrafter"/>
</dbReference>
<dbReference type="EMBL" id="OC008397">
    <property type="protein sequence ID" value="CAD7267101.1"/>
    <property type="molecule type" value="Genomic_DNA"/>
</dbReference>
<feature type="domain" description="Gamma-secretase-activating protein C-terminal" evidence="1">
    <location>
        <begin position="4"/>
        <end position="77"/>
    </location>
</feature>
<dbReference type="PANTHER" id="PTHR13630">
    <property type="entry name" value="GAMMA-SECRETASE-ACTIVATING PROTEIN"/>
    <property type="match status" value="1"/>
</dbReference>
<accession>A0A7R9B8L4</accession>
<gene>
    <name evidence="2" type="ORF">TSIB3V08_LOCUS11115</name>
</gene>
<evidence type="ECO:0000313" key="2">
    <source>
        <dbReference type="EMBL" id="CAD7267101.1"/>
    </source>
</evidence>
<reference evidence="2" key="1">
    <citation type="submission" date="2020-11" db="EMBL/GenBank/DDBJ databases">
        <authorList>
            <person name="Tran Van P."/>
        </authorList>
    </citation>
    <scope>NUCLEOTIDE SEQUENCE</scope>
</reference>
<dbReference type="PANTHER" id="PTHR13630:SF1">
    <property type="entry name" value="GAMMA-SECRETASE-ACTIVATING PROTEIN"/>
    <property type="match status" value="1"/>
</dbReference>
<proteinExistence type="predicted"/>
<dbReference type="GO" id="GO:1902004">
    <property type="term" value="P:positive regulation of amyloid-beta formation"/>
    <property type="evidence" value="ECO:0007669"/>
    <property type="project" value="TreeGrafter"/>
</dbReference>
<protein>
    <recommendedName>
        <fullName evidence="1">Gamma-secretase-activating protein C-terminal domain-containing protein</fullName>
    </recommendedName>
</protein>